<proteinExistence type="predicted"/>
<evidence type="ECO:0000313" key="1">
    <source>
        <dbReference type="Proteomes" id="UP000050741"/>
    </source>
</evidence>
<organism evidence="1 2">
    <name type="scientific">Globodera pallida</name>
    <name type="common">Potato cyst nematode worm</name>
    <name type="synonym">Heterodera pallida</name>
    <dbReference type="NCBI Taxonomy" id="36090"/>
    <lineage>
        <taxon>Eukaryota</taxon>
        <taxon>Metazoa</taxon>
        <taxon>Ecdysozoa</taxon>
        <taxon>Nematoda</taxon>
        <taxon>Chromadorea</taxon>
        <taxon>Rhabditida</taxon>
        <taxon>Tylenchina</taxon>
        <taxon>Tylenchomorpha</taxon>
        <taxon>Tylenchoidea</taxon>
        <taxon>Heteroderidae</taxon>
        <taxon>Heteroderinae</taxon>
        <taxon>Globodera</taxon>
    </lineage>
</organism>
<evidence type="ECO:0000313" key="2">
    <source>
        <dbReference type="WBParaSite" id="GPLIN_000243900"/>
    </source>
</evidence>
<name>A0A183BPA3_GLOPA</name>
<protein>
    <submittedName>
        <fullName evidence="2">Pkinase_fungal domain-containing protein</fullName>
    </submittedName>
</protein>
<sequence length="127" mass="14971">MSPQQISEMRLKSDKSDIAWFFGSVLHLLLYQTYPLEQWTLPNNNHQFGRDLTKLPNFESFYMSKLQESVKELLESEGQLELRNDLPRGFQKQYALLSHIMKNALQTYSDTRTYDENGKMLKLASEF</sequence>
<reference evidence="1" key="1">
    <citation type="submission" date="2014-05" db="EMBL/GenBank/DDBJ databases">
        <title>The genome and life-stage specific transcriptomes of Globodera pallida elucidate key aspects of plant parasitism by a cyst nematode.</title>
        <authorList>
            <person name="Cotton J.A."/>
            <person name="Lilley C.J."/>
            <person name="Jones L.M."/>
            <person name="Kikuchi T."/>
            <person name="Reid A.J."/>
            <person name="Thorpe P."/>
            <person name="Tsai I.J."/>
            <person name="Beasley H."/>
            <person name="Blok V."/>
            <person name="Cock P.J.A."/>
            <person name="Van den Akker S.E."/>
            <person name="Holroyd N."/>
            <person name="Hunt M."/>
            <person name="Mantelin S."/>
            <person name="Naghra H."/>
            <person name="Pain A."/>
            <person name="Palomares-Rius J.E."/>
            <person name="Zarowiecki M."/>
            <person name="Berriman M."/>
            <person name="Jones J.T."/>
            <person name="Urwin P.E."/>
        </authorList>
    </citation>
    <scope>NUCLEOTIDE SEQUENCE [LARGE SCALE GENOMIC DNA]</scope>
    <source>
        <strain evidence="1">Lindley</strain>
    </source>
</reference>
<dbReference type="AlphaFoldDB" id="A0A183BPA3"/>
<dbReference type="WBParaSite" id="GPLIN_000243900">
    <property type="protein sequence ID" value="GPLIN_000243900"/>
    <property type="gene ID" value="GPLIN_000243900"/>
</dbReference>
<accession>A0A183BPA3</accession>
<dbReference type="Proteomes" id="UP000050741">
    <property type="component" value="Unassembled WGS sequence"/>
</dbReference>
<keyword evidence="1" id="KW-1185">Reference proteome</keyword>
<reference evidence="2" key="2">
    <citation type="submission" date="2016-06" db="UniProtKB">
        <authorList>
            <consortium name="WormBaseParasite"/>
        </authorList>
    </citation>
    <scope>IDENTIFICATION</scope>
</reference>